<dbReference type="InterPro" id="IPR036279">
    <property type="entry name" value="5-3_exonuclease_C_sf"/>
</dbReference>
<evidence type="ECO:0000256" key="5">
    <source>
        <dbReference type="ARBA" id="ARBA00050026"/>
    </source>
</evidence>
<comment type="caution">
    <text evidence="7">The sequence shown here is derived from an EMBL/GenBank/DDBJ whole genome shotgun (WGS) entry which is preliminary data.</text>
</comment>
<dbReference type="Pfam" id="PF02739">
    <property type="entry name" value="5_3_exonuc_N"/>
    <property type="match status" value="1"/>
</dbReference>
<dbReference type="SMART" id="SM00279">
    <property type="entry name" value="HhH2"/>
    <property type="match status" value="1"/>
</dbReference>
<dbReference type="PANTHER" id="PTHR42646:SF2">
    <property type="entry name" value="5'-3' EXONUCLEASE FAMILY PROTEIN"/>
    <property type="match status" value="1"/>
</dbReference>
<evidence type="ECO:0000313" key="8">
    <source>
        <dbReference type="Proteomes" id="UP000020977"/>
    </source>
</evidence>
<sequence length="296" mass="34126">MNKKILLIDGNWLAFKSFFAGYYGNQLVNSKGDMTFAIHIFFNTVFKLIKLVEPNNIYFAFDFGSTTSRHQSYPDYKKGRQKPPDSLFLQINIIKKILSLSGFFWSQDSEFEADDLIASMQKIIRNSEPETEIFIFSSDQDLLQLVDKKTTIINKIKNDSINAVNLENFHQNFGINPDQIVDFKVLAGDSSDNIKIIDGLGTKGAIKLLEKYKNVDNILENLDKISAKLSKQIDEKRDKILFFKDFIRLNYGAKFNFDIFESLNIKICPDLLEILNELELKKVSDALIELSKRKIY</sequence>
<dbReference type="SMART" id="SM00475">
    <property type="entry name" value="53EXOc"/>
    <property type="match status" value="1"/>
</dbReference>
<dbReference type="Pfam" id="PF01367">
    <property type="entry name" value="5_3_exonuc"/>
    <property type="match status" value="1"/>
</dbReference>
<dbReference type="InterPro" id="IPR008918">
    <property type="entry name" value="HhH2"/>
</dbReference>
<dbReference type="InterPro" id="IPR020046">
    <property type="entry name" value="5-3_exonucl_a-hlix_arch_N"/>
</dbReference>
<dbReference type="GO" id="GO:0017108">
    <property type="term" value="F:5'-flap endonuclease activity"/>
    <property type="evidence" value="ECO:0007669"/>
    <property type="project" value="InterPro"/>
</dbReference>
<keyword evidence="7" id="KW-0269">Exonuclease</keyword>
<accession>A0A014MH60</accession>
<protein>
    <recommendedName>
        <fullName evidence="5">5'-3' exonuclease</fullName>
    </recommendedName>
</protein>
<name>A0A014MH60_9BACT</name>
<keyword evidence="2" id="KW-0378">Hydrolase</keyword>
<dbReference type="SUPFAM" id="SSF47807">
    <property type="entry name" value="5' to 3' exonuclease, C-terminal subdomain"/>
    <property type="match status" value="1"/>
</dbReference>
<dbReference type="eggNOG" id="COG0258">
    <property type="taxonomic scope" value="Bacteria"/>
</dbReference>
<dbReference type="Gene3D" id="1.10.150.20">
    <property type="entry name" value="5' to 3' exonuclease, C-terminal subdomain"/>
    <property type="match status" value="1"/>
</dbReference>
<keyword evidence="3" id="KW-0238">DNA-binding</keyword>
<dbReference type="PATRIC" id="fig|1188239.3.peg.1460"/>
<evidence type="ECO:0000256" key="4">
    <source>
        <dbReference type="ARBA" id="ARBA00049957"/>
    </source>
</evidence>
<evidence type="ECO:0000313" key="7">
    <source>
        <dbReference type="EMBL" id="EXU60905.1"/>
    </source>
</evidence>
<dbReference type="CDD" id="cd09898">
    <property type="entry name" value="H3TH_53EXO"/>
    <property type="match status" value="1"/>
</dbReference>
<dbReference type="RefSeq" id="WP_044284428.1">
    <property type="nucleotide sequence ID" value="NZ_JFAD01000032.1"/>
</dbReference>
<dbReference type="GO" id="GO:0003677">
    <property type="term" value="F:DNA binding"/>
    <property type="evidence" value="ECO:0007669"/>
    <property type="project" value="UniProtKB-KW"/>
</dbReference>
<dbReference type="InterPro" id="IPR038969">
    <property type="entry name" value="FEN"/>
</dbReference>
<dbReference type="InterPro" id="IPR020045">
    <property type="entry name" value="DNA_polI_H3TH"/>
</dbReference>
<evidence type="ECO:0000256" key="2">
    <source>
        <dbReference type="ARBA" id="ARBA00022801"/>
    </source>
</evidence>
<dbReference type="STRING" id="1188239.MOVI_6100"/>
<feature type="domain" description="5'-3' exonuclease" evidence="6">
    <location>
        <begin position="3"/>
        <end position="266"/>
    </location>
</feature>
<dbReference type="AlphaFoldDB" id="A0A014MH60"/>
<dbReference type="NCBIfam" id="NF011546">
    <property type="entry name" value="PRK14976.1-3"/>
    <property type="match status" value="1"/>
</dbReference>
<dbReference type="GO" id="GO:0008409">
    <property type="term" value="F:5'-3' exonuclease activity"/>
    <property type="evidence" value="ECO:0007669"/>
    <property type="project" value="InterPro"/>
</dbReference>
<dbReference type="Gene3D" id="3.40.50.1010">
    <property type="entry name" value="5'-nuclease"/>
    <property type="match status" value="1"/>
</dbReference>
<evidence type="ECO:0000259" key="6">
    <source>
        <dbReference type="SMART" id="SM00475"/>
    </source>
</evidence>
<comment type="function">
    <text evidence="4">5'-3' exonuclease acting preferentially on double-stranded DNA.</text>
</comment>
<dbReference type="PANTHER" id="PTHR42646">
    <property type="entry name" value="FLAP ENDONUCLEASE XNI"/>
    <property type="match status" value="1"/>
</dbReference>
<dbReference type="Proteomes" id="UP000020977">
    <property type="component" value="Unassembled WGS sequence"/>
</dbReference>
<evidence type="ECO:0000256" key="1">
    <source>
        <dbReference type="ARBA" id="ARBA00022722"/>
    </source>
</evidence>
<dbReference type="EMBL" id="JFAD01000032">
    <property type="protein sequence ID" value="EXU60905.1"/>
    <property type="molecule type" value="Genomic_DNA"/>
</dbReference>
<evidence type="ECO:0000256" key="3">
    <source>
        <dbReference type="ARBA" id="ARBA00023125"/>
    </source>
</evidence>
<dbReference type="CDD" id="cd09859">
    <property type="entry name" value="PIN_53EXO"/>
    <property type="match status" value="1"/>
</dbReference>
<dbReference type="SUPFAM" id="SSF88723">
    <property type="entry name" value="PIN domain-like"/>
    <property type="match status" value="1"/>
</dbReference>
<reference evidence="7 8" key="1">
    <citation type="submission" date="2014-03" db="EMBL/GenBank/DDBJ databases">
        <title>Genome sequence of Mycoplasma ovipneumoniae strain 14811.</title>
        <authorList>
            <person name="Sirand-Pugnet P."/>
            <person name="Breton M."/>
            <person name="Dordet-Frisoni E."/>
            <person name="Baranowski E."/>
            <person name="Barre A."/>
            <person name="Couture C."/>
            <person name="Dupuy V."/>
            <person name="Gaurivaud P."/>
            <person name="Jacob D."/>
            <person name="Lemaitre C."/>
            <person name="Manso-Silvan L."/>
            <person name="Nikolski M."/>
            <person name="Nouvel L.-X."/>
            <person name="Poumarat F."/>
            <person name="Tardy F."/>
            <person name="Thebault P."/>
            <person name="Theil S."/>
            <person name="Citti C."/>
            <person name="Thiaucourt F."/>
            <person name="Blanchard A."/>
        </authorList>
    </citation>
    <scope>NUCLEOTIDE SEQUENCE [LARGE SCALE GENOMIC DNA]</scope>
    <source>
        <strain evidence="7 8">14811</strain>
    </source>
</reference>
<dbReference type="InterPro" id="IPR029060">
    <property type="entry name" value="PIN-like_dom_sf"/>
</dbReference>
<proteinExistence type="predicted"/>
<keyword evidence="1" id="KW-0540">Nuclease</keyword>
<dbReference type="InterPro" id="IPR002421">
    <property type="entry name" value="5-3_exonuclease"/>
</dbReference>
<organism evidence="7 8">
    <name type="scientific">Mesomycoplasma ovipneumoniae 14811</name>
    <dbReference type="NCBI Taxonomy" id="1188239"/>
    <lineage>
        <taxon>Bacteria</taxon>
        <taxon>Bacillati</taxon>
        <taxon>Mycoplasmatota</taxon>
        <taxon>Mycoplasmoidales</taxon>
        <taxon>Metamycoplasmataceae</taxon>
        <taxon>Mesomycoplasma</taxon>
    </lineage>
</organism>
<gene>
    <name evidence="7" type="primary">polA</name>
    <name evidence="7" type="ORF">MOVI_6100</name>
</gene>
<dbReference type="GO" id="GO:0033567">
    <property type="term" value="P:DNA replication, Okazaki fragment processing"/>
    <property type="evidence" value="ECO:0007669"/>
    <property type="project" value="InterPro"/>
</dbReference>